<keyword evidence="3 8" id="KW-0808">Transferase</keyword>
<comment type="caution">
    <text evidence="11">The sequence shown here is derived from an EMBL/GenBank/DDBJ whole genome shotgun (WGS) entry which is preliminary data.</text>
</comment>
<dbReference type="GO" id="GO:0005536">
    <property type="term" value="F:D-glucose binding"/>
    <property type="evidence" value="ECO:0007669"/>
    <property type="project" value="InterPro"/>
</dbReference>
<dbReference type="InterPro" id="IPR001312">
    <property type="entry name" value="Hexokinase"/>
</dbReference>
<feature type="domain" description="Hexokinase C-terminal" evidence="10">
    <location>
        <begin position="219"/>
        <end position="500"/>
    </location>
</feature>
<gene>
    <name evidence="11" type="ORF">OCU04_004522</name>
</gene>
<dbReference type="InterPro" id="IPR022673">
    <property type="entry name" value="Hexokinase_C"/>
</dbReference>
<evidence type="ECO:0000313" key="12">
    <source>
        <dbReference type="Proteomes" id="UP001152300"/>
    </source>
</evidence>
<accession>A0A9X0AU01</accession>
<dbReference type="GO" id="GO:0006006">
    <property type="term" value="P:glucose metabolic process"/>
    <property type="evidence" value="ECO:0007669"/>
    <property type="project" value="TreeGrafter"/>
</dbReference>
<dbReference type="OrthoDB" id="419537at2759"/>
<dbReference type="PROSITE" id="PS00378">
    <property type="entry name" value="HEXOKINASE_1"/>
    <property type="match status" value="1"/>
</dbReference>
<dbReference type="GO" id="GO:0006096">
    <property type="term" value="P:glycolytic process"/>
    <property type="evidence" value="ECO:0007669"/>
    <property type="project" value="UniProtKB-KW"/>
</dbReference>
<evidence type="ECO:0000256" key="5">
    <source>
        <dbReference type="ARBA" id="ARBA00022777"/>
    </source>
</evidence>
<dbReference type="PANTHER" id="PTHR19443:SF30">
    <property type="entry name" value="GLUCOKINASE-1-RELATED"/>
    <property type="match status" value="1"/>
</dbReference>
<dbReference type="SUPFAM" id="SSF53067">
    <property type="entry name" value="Actin-like ATPase domain"/>
    <property type="match status" value="2"/>
</dbReference>
<evidence type="ECO:0000256" key="3">
    <source>
        <dbReference type="ARBA" id="ARBA00022679"/>
    </source>
</evidence>
<dbReference type="InterPro" id="IPR043129">
    <property type="entry name" value="ATPase_NBD"/>
</dbReference>
<dbReference type="GO" id="GO:0005739">
    <property type="term" value="C:mitochondrion"/>
    <property type="evidence" value="ECO:0007669"/>
    <property type="project" value="TreeGrafter"/>
</dbReference>
<evidence type="ECO:0000256" key="8">
    <source>
        <dbReference type="RuleBase" id="RU362007"/>
    </source>
</evidence>
<keyword evidence="4 8" id="KW-0547">Nucleotide-binding</keyword>
<dbReference type="GO" id="GO:0005524">
    <property type="term" value="F:ATP binding"/>
    <property type="evidence" value="ECO:0007669"/>
    <property type="project" value="UniProtKB-UniRule"/>
</dbReference>
<dbReference type="Proteomes" id="UP001152300">
    <property type="component" value="Unassembled WGS sequence"/>
</dbReference>
<dbReference type="EMBL" id="JAPEIS010000004">
    <property type="protein sequence ID" value="KAJ8067153.1"/>
    <property type="molecule type" value="Genomic_DNA"/>
</dbReference>
<comment type="similarity">
    <text evidence="2 8">Belongs to the hexokinase family.</text>
</comment>
<reference evidence="11" key="1">
    <citation type="submission" date="2022-11" db="EMBL/GenBank/DDBJ databases">
        <title>Genome Resource of Sclerotinia nivalis Strain SnTB1, a Plant Pathogen Isolated from American Ginseng.</title>
        <authorList>
            <person name="Fan S."/>
        </authorList>
    </citation>
    <scope>NUCLEOTIDE SEQUENCE</scope>
    <source>
        <strain evidence="11">SnTB1</strain>
    </source>
</reference>
<dbReference type="GO" id="GO:0001678">
    <property type="term" value="P:intracellular glucose homeostasis"/>
    <property type="evidence" value="ECO:0007669"/>
    <property type="project" value="InterPro"/>
</dbReference>
<keyword evidence="6 8" id="KW-0067">ATP-binding</keyword>
<dbReference type="PROSITE" id="PS51748">
    <property type="entry name" value="HEXOKINASE_2"/>
    <property type="match status" value="1"/>
</dbReference>
<dbReference type="GO" id="GO:0005829">
    <property type="term" value="C:cytosol"/>
    <property type="evidence" value="ECO:0007669"/>
    <property type="project" value="TreeGrafter"/>
</dbReference>
<evidence type="ECO:0000256" key="2">
    <source>
        <dbReference type="ARBA" id="ARBA00009225"/>
    </source>
</evidence>
<feature type="domain" description="Hexokinase N-terminal" evidence="9">
    <location>
        <begin position="11"/>
        <end position="208"/>
    </location>
</feature>
<proteinExistence type="inferred from homology"/>
<dbReference type="Gene3D" id="3.30.420.40">
    <property type="match status" value="1"/>
</dbReference>
<name>A0A9X0AU01_9HELO</name>
<evidence type="ECO:0000259" key="10">
    <source>
        <dbReference type="Pfam" id="PF03727"/>
    </source>
</evidence>
<dbReference type="InterPro" id="IPR022672">
    <property type="entry name" value="Hexokinase_N"/>
</dbReference>
<evidence type="ECO:0000256" key="4">
    <source>
        <dbReference type="ARBA" id="ARBA00022741"/>
    </source>
</evidence>
<dbReference type="EC" id="2.7.1.-" evidence="8"/>
<evidence type="ECO:0000256" key="7">
    <source>
        <dbReference type="ARBA" id="ARBA00023152"/>
    </source>
</evidence>
<dbReference type="PRINTS" id="PR00475">
    <property type="entry name" value="HEXOKINASE"/>
</dbReference>
<dbReference type="AlphaFoldDB" id="A0A9X0AU01"/>
<dbReference type="Pfam" id="PF00349">
    <property type="entry name" value="Hexokinase_1"/>
    <property type="match status" value="1"/>
</dbReference>
<dbReference type="Gene3D" id="3.40.367.20">
    <property type="match status" value="1"/>
</dbReference>
<keyword evidence="5 8" id="KW-0418">Kinase</keyword>
<dbReference type="FunFam" id="3.30.420.40:FF:000034">
    <property type="entry name" value="Phosphotransferase"/>
    <property type="match status" value="1"/>
</dbReference>
<keyword evidence="12" id="KW-1185">Reference proteome</keyword>
<evidence type="ECO:0000313" key="11">
    <source>
        <dbReference type="EMBL" id="KAJ8067153.1"/>
    </source>
</evidence>
<keyword evidence="7 8" id="KW-0324">Glycolysis</keyword>
<dbReference type="GO" id="GO:0004340">
    <property type="term" value="F:glucokinase activity"/>
    <property type="evidence" value="ECO:0007669"/>
    <property type="project" value="TreeGrafter"/>
</dbReference>
<sequence length="503" mass="54709">MSGLYLETAATSIAAQFEYNDKDVLKGVSEFIREMRLGLAEERPTMCQIPTYLTHVASGSEKGLALAVDLGGTNLRVCSVDLHGDTTYTAHHSRIAVPREIMLASHASTLFSFIAIQIKAFFLTYHPRFLEDENTSILRLGFTFSFPVHQKSINSGTLLRWTKGFEIADAVGKDVCQLLQFEIDALGLPIQVTALVNDAAGTIMARAYSLPLSSTRTSIGAIFGTGTNGVYLEKVANIKKPLYGKYDKSTGEMFISIEWGSFDNNLAVLPVTPFDILLDKESINPGNQMFEKRVSGMFLGELLRLSLLSLNADPNIILFSGCNDQLEKNVPPTEDKENLVLLSKWSVDSSILSIAEKDKSEFMEPFRKAISETFKLPGARVSLADAKAVKIIAHAIGKRAARLSGMSTAAVMLQAGHFSTLPLDKGSEVVIKEEVVEMGENKSATVDIGVDGSVIEFYPGFESYMRETFRIIPEIGTAEINIKLGITKDGSSVGAAIIALLAG</sequence>
<dbReference type="PANTHER" id="PTHR19443">
    <property type="entry name" value="HEXOKINASE"/>
    <property type="match status" value="1"/>
</dbReference>
<dbReference type="InterPro" id="IPR019807">
    <property type="entry name" value="Hexokinase_BS"/>
</dbReference>
<comment type="pathway">
    <text evidence="1">Carbohydrate degradation; glycolysis; D-glyceraldehyde 3-phosphate and glycerone phosphate from D-glucose: step 1/4.</text>
</comment>
<evidence type="ECO:0000259" key="9">
    <source>
        <dbReference type="Pfam" id="PF00349"/>
    </source>
</evidence>
<dbReference type="GO" id="GO:0008865">
    <property type="term" value="F:fructokinase activity"/>
    <property type="evidence" value="ECO:0007669"/>
    <property type="project" value="TreeGrafter"/>
</dbReference>
<protein>
    <recommendedName>
        <fullName evidence="8">Phosphotransferase</fullName>
        <ecNumber evidence="8">2.7.1.-</ecNumber>
    </recommendedName>
</protein>
<dbReference type="Pfam" id="PF03727">
    <property type="entry name" value="Hexokinase_2"/>
    <property type="match status" value="1"/>
</dbReference>
<organism evidence="11 12">
    <name type="scientific">Sclerotinia nivalis</name>
    <dbReference type="NCBI Taxonomy" id="352851"/>
    <lineage>
        <taxon>Eukaryota</taxon>
        <taxon>Fungi</taxon>
        <taxon>Dikarya</taxon>
        <taxon>Ascomycota</taxon>
        <taxon>Pezizomycotina</taxon>
        <taxon>Leotiomycetes</taxon>
        <taxon>Helotiales</taxon>
        <taxon>Sclerotiniaceae</taxon>
        <taxon>Sclerotinia</taxon>
    </lineage>
</organism>
<evidence type="ECO:0000256" key="1">
    <source>
        <dbReference type="ARBA" id="ARBA00004888"/>
    </source>
</evidence>
<evidence type="ECO:0000256" key="6">
    <source>
        <dbReference type="ARBA" id="ARBA00022840"/>
    </source>
</evidence>